<reference evidence="2 3" key="1">
    <citation type="submission" date="2023-09" db="EMBL/GenBank/DDBJ databases">
        <authorList>
            <person name="Rey-Velasco X."/>
        </authorList>
    </citation>
    <scope>NUCLEOTIDE SEQUENCE [LARGE SCALE GENOMIC DNA]</scope>
    <source>
        <strain evidence="2 3">P117</strain>
    </source>
</reference>
<dbReference type="InterPro" id="IPR016147">
    <property type="entry name" value="Pili_assmbl_chaperone_N"/>
</dbReference>
<dbReference type="Pfam" id="PF00345">
    <property type="entry name" value="PapD_N"/>
    <property type="match status" value="1"/>
</dbReference>
<keyword evidence="3" id="KW-1185">Reference proteome</keyword>
<name>A0ABU2ZMK3_9ALTE</name>
<comment type="caution">
    <text evidence="2">The sequence shown here is derived from an EMBL/GenBank/DDBJ whole genome shotgun (WGS) entry which is preliminary data.</text>
</comment>
<gene>
    <name evidence="2" type="ORF">RM552_03200</name>
</gene>
<dbReference type="SUPFAM" id="SSF49354">
    <property type="entry name" value="PapD-like"/>
    <property type="match status" value="1"/>
</dbReference>
<dbReference type="Proteomes" id="UP001253545">
    <property type="component" value="Unassembled WGS sequence"/>
</dbReference>
<dbReference type="RefSeq" id="WP_311367344.1">
    <property type="nucleotide sequence ID" value="NZ_JAVRHX010000001.1"/>
</dbReference>
<feature type="domain" description="Pili assembly chaperone N-terminal" evidence="1">
    <location>
        <begin position="25"/>
        <end position="158"/>
    </location>
</feature>
<dbReference type="InterPro" id="IPR013783">
    <property type="entry name" value="Ig-like_fold"/>
</dbReference>
<protein>
    <submittedName>
        <fullName evidence="2">Fimbria/pilus periplasmic chaperone</fullName>
    </submittedName>
</protein>
<dbReference type="Gene3D" id="2.60.40.10">
    <property type="entry name" value="Immunoglobulins"/>
    <property type="match status" value="1"/>
</dbReference>
<evidence type="ECO:0000259" key="1">
    <source>
        <dbReference type="Pfam" id="PF00345"/>
    </source>
</evidence>
<dbReference type="InterPro" id="IPR008962">
    <property type="entry name" value="PapD-like_sf"/>
</dbReference>
<dbReference type="EMBL" id="JAVRHX010000001">
    <property type="protein sequence ID" value="MDT0593849.1"/>
    <property type="molecule type" value="Genomic_DNA"/>
</dbReference>
<evidence type="ECO:0000313" key="3">
    <source>
        <dbReference type="Proteomes" id="UP001253545"/>
    </source>
</evidence>
<evidence type="ECO:0000313" key="2">
    <source>
        <dbReference type="EMBL" id="MDT0593849.1"/>
    </source>
</evidence>
<sequence length="266" mass="30044">MSFKSVFVLFLISIISFHTHSKLLISPTRVVFEENERTEEIVLINTSTQELTYRLEWVDKFALPNGGYQDVESTGQAFEHSAADMIRFSPRQVRLKPGERQLIKLLARRSSSNSKAEYRSHLKFMVIPPEATVEEAPTEGISMQLNLFMNYTVPVMLRTSENNAEIKITGASLRKRPDSEKVVLDVDVERKGDMSFLANFEVYQKGAGPEPIGRLNAVNFFSEINKNSRGITLTGYDQNISGDLVIRAVGAGEYMSVTPQEFVLRQ</sequence>
<organism evidence="2 3">
    <name type="scientific">Glaciecola petra</name>
    <dbReference type="NCBI Taxonomy" id="3075602"/>
    <lineage>
        <taxon>Bacteria</taxon>
        <taxon>Pseudomonadati</taxon>
        <taxon>Pseudomonadota</taxon>
        <taxon>Gammaproteobacteria</taxon>
        <taxon>Alteromonadales</taxon>
        <taxon>Alteromonadaceae</taxon>
        <taxon>Glaciecola</taxon>
    </lineage>
</organism>
<accession>A0ABU2ZMK3</accession>
<proteinExistence type="predicted"/>